<dbReference type="SUPFAM" id="SSF51126">
    <property type="entry name" value="Pectin lyase-like"/>
    <property type="match status" value="2"/>
</dbReference>
<evidence type="ECO:0000313" key="3">
    <source>
        <dbReference type="Proteomes" id="UP001595921"/>
    </source>
</evidence>
<evidence type="ECO:0000313" key="2">
    <source>
        <dbReference type="EMBL" id="MFC4358850.1"/>
    </source>
</evidence>
<dbReference type="SMART" id="SM00710">
    <property type="entry name" value="PbH1"/>
    <property type="match status" value="7"/>
</dbReference>
<dbReference type="InterPro" id="IPR012334">
    <property type="entry name" value="Pectin_lyas_fold"/>
</dbReference>
<dbReference type="AlphaFoldDB" id="A0ABD5PDA0"/>
<dbReference type="EMBL" id="JBHSDS010000007">
    <property type="protein sequence ID" value="MFC4358850.1"/>
    <property type="molecule type" value="Genomic_DNA"/>
</dbReference>
<dbReference type="InterPro" id="IPR011050">
    <property type="entry name" value="Pectin_lyase_fold/virulence"/>
</dbReference>
<name>A0ABD5PDA0_9EURY</name>
<dbReference type="InterPro" id="IPR007742">
    <property type="entry name" value="NosD_dom"/>
</dbReference>
<evidence type="ECO:0000259" key="1">
    <source>
        <dbReference type="Pfam" id="PF05048"/>
    </source>
</evidence>
<dbReference type="Gene3D" id="2.160.20.10">
    <property type="entry name" value="Single-stranded right-handed beta-helix, Pectin lyase-like"/>
    <property type="match status" value="2"/>
</dbReference>
<dbReference type="InterPro" id="IPR006626">
    <property type="entry name" value="PbH1"/>
</dbReference>
<sequence length="504" mass="52261">MGTHPVPGTMYPSKHFTLSVALLLVLAPLSGVVVPLVGTVTAANDGDGAAGATELSSCTVIDQPGTYVLTEDITDSSEGICIDIRSSDVTFDGNGHVVAGNLSREEINESTAGPPPRDRVGVGVNVRADERVSNVSVSNVTVSNWYHGVLSENVSGGSTSGITAYDNGGGIIYDNSSDVSVTDSTSMENLILGVIVDSRAGVPNANNTIADNTLRNNSVFGAALFLSNGSTVANNTATENLFGVMAFGTTNTTVTNNIASNNRYIGVLVEGFPLNNSTVGEPIDDVEPAVPRTNSRENLVVDNDATNNTFGGIALGNTDDTLVVDNDVSETGPAPAKVYPFTTRASAGILAENATNNTVVNTTASDVEYVYAGFNSSETTVRNAETDSGRVSFVAGDVGVAPVADLPEPPAGQAAFGEGLNTTAFGENESLTVTFHYDEAALEEANRNEKSLNVYRYDEATGEWTVVCDDYVLDTEANTVTATVDDPNGVVAPLANDDPNSTST</sequence>
<protein>
    <submittedName>
        <fullName evidence="2">Right-handed parallel beta-helix repeat-containing protein</fullName>
    </submittedName>
</protein>
<dbReference type="Proteomes" id="UP001595921">
    <property type="component" value="Unassembled WGS sequence"/>
</dbReference>
<dbReference type="Pfam" id="PF05048">
    <property type="entry name" value="NosD"/>
    <property type="match status" value="1"/>
</dbReference>
<feature type="domain" description="Periplasmic copper-binding protein NosD beta helix" evidence="1">
    <location>
        <begin position="131"/>
        <end position="268"/>
    </location>
</feature>
<dbReference type="InterPro" id="IPR022441">
    <property type="entry name" value="Para_beta_helix_rpt-2"/>
</dbReference>
<proteinExistence type="predicted"/>
<gene>
    <name evidence="2" type="ORF">ACFO0N_12950</name>
</gene>
<dbReference type="NCBIfam" id="TIGR03804">
    <property type="entry name" value="para_beta_helix"/>
    <property type="match status" value="2"/>
</dbReference>
<organism evidence="2 3">
    <name type="scientific">Halobium salinum</name>
    <dbReference type="NCBI Taxonomy" id="1364940"/>
    <lineage>
        <taxon>Archaea</taxon>
        <taxon>Methanobacteriati</taxon>
        <taxon>Methanobacteriota</taxon>
        <taxon>Stenosarchaea group</taxon>
        <taxon>Halobacteria</taxon>
        <taxon>Halobacteriales</taxon>
        <taxon>Haloferacaceae</taxon>
        <taxon>Halobium</taxon>
    </lineage>
</organism>
<accession>A0ABD5PDA0</accession>
<comment type="caution">
    <text evidence="2">The sequence shown here is derived from an EMBL/GenBank/DDBJ whole genome shotgun (WGS) entry which is preliminary data.</text>
</comment>
<keyword evidence="3" id="KW-1185">Reference proteome</keyword>
<reference evidence="2 3" key="1">
    <citation type="journal article" date="2019" name="Int. J. Syst. Evol. Microbiol.">
        <title>The Global Catalogue of Microorganisms (GCM) 10K type strain sequencing project: providing services to taxonomists for standard genome sequencing and annotation.</title>
        <authorList>
            <consortium name="The Broad Institute Genomics Platform"/>
            <consortium name="The Broad Institute Genome Sequencing Center for Infectious Disease"/>
            <person name="Wu L."/>
            <person name="Ma J."/>
        </authorList>
    </citation>
    <scope>NUCLEOTIDE SEQUENCE [LARGE SCALE GENOMIC DNA]</scope>
    <source>
        <strain evidence="2 3">CGMCC 1.12553</strain>
    </source>
</reference>
<dbReference type="RefSeq" id="WP_267619770.1">
    <property type="nucleotide sequence ID" value="NZ_JAODIW010000004.1"/>
</dbReference>